<evidence type="ECO:0000313" key="14">
    <source>
        <dbReference type="EMBL" id="CAI9089123.1"/>
    </source>
</evidence>
<dbReference type="PRINTS" id="PR00385">
    <property type="entry name" value="P450"/>
</dbReference>
<keyword evidence="5 11" id="KW-0479">Metal-binding</keyword>
<evidence type="ECO:0000256" key="10">
    <source>
        <dbReference type="ARBA" id="ARBA00023136"/>
    </source>
</evidence>
<evidence type="ECO:0000256" key="12">
    <source>
        <dbReference type="RuleBase" id="RU000461"/>
    </source>
</evidence>
<evidence type="ECO:0000256" key="2">
    <source>
        <dbReference type="ARBA" id="ARBA00010617"/>
    </source>
</evidence>
<evidence type="ECO:0000256" key="6">
    <source>
        <dbReference type="ARBA" id="ARBA00022989"/>
    </source>
</evidence>
<keyword evidence="3 11" id="KW-0349">Heme</keyword>
<feature type="transmembrane region" description="Helical" evidence="13">
    <location>
        <begin position="6"/>
        <end position="34"/>
    </location>
</feature>
<dbReference type="GO" id="GO:0009820">
    <property type="term" value="P:alkaloid metabolic process"/>
    <property type="evidence" value="ECO:0007669"/>
    <property type="project" value="UniProtKB-ARBA"/>
</dbReference>
<organism evidence="14 15">
    <name type="scientific">Oldenlandia corymbosa var. corymbosa</name>
    <dbReference type="NCBI Taxonomy" id="529605"/>
    <lineage>
        <taxon>Eukaryota</taxon>
        <taxon>Viridiplantae</taxon>
        <taxon>Streptophyta</taxon>
        <taxon>Embryophyta</taxon>
        <taxon>Tracheophyta</taxon>
        <taxon>Spermatophyta</taxon>
        <taxon>Magnoliopsida</taxon>
        <taxon>eudicotyledons</taxon>
        <taxon>Gunneridae</taxon>
        <taxon>Pentapetalae</taxon>
        <taxon>asterids</taxon>
        <taxon>lamiids</taxon>
        <taxon>Gentianales</taxon>
        <taxon>Rubiaceae</taxon>
        <taxon>Rubioideae</taxon>
        <taxon>Spermacoceae</taxon>
        <taxon>Hedyotis-Oldenlandia complex</taxon>
        <taxon>Oldenlandia</taxon>
    </lineage>
</organism>
<dbReference type="InterPro" id="IPR017972">
    <property type="entry name" value="Cyt_P450_CS"/>
</dbReference>
<dbReference type="Gene3D" id="1.10.630.10">
    <property type="entry name" value="Cytochrome P450"/>
    <property type="match status" value="1"/>
</dbReference>
<name>A0AAV1C225_OLDCO</name>
<comment type="cofactor">
    <cofactor evidence="11">
        <name>heme</name>
        <dbReference type="ChEBI" id="CHEBI:30413"/>
    </cofactor>
</comment>
<dbReference type="PRINTS" id="PR00463">
    <property type="entry name" value="EP450I"/>
</dbReference>
<gene>
    <name evidence="14" type="ORF">OLC1_LOCUS1530</name>
</gene>
<dbReference type="AlphaFoldDB" id="A0AAV1C225"/>
<dbReference type="InterPro" id="IPR036396">
    <property type="entry name" value="Cyt_P450_sf"/>
</dbReference>
<sequence length="523" mass="60154">MGSSLMVMIAIMFSSCILISLGIVCWKVFNWAWLRPKKLEKRLKRQGFRGNRYRLVIGDFKDISDLLKEAHSKPIGLVDDFVPRVVPHFLQALNKYGKNLYVWLGPHPAVVIMDPELIRTVAQRIDVFQKPEIHPLAKFLVQGLFTYDGDKWAKHRRILNPAFHMDKLKLMMPAVYECAHEMLTKWEEMVPARERSIELDICPFLESMTADAISRTAFGSSYEKGRRIFQLQKEQAELFGQAVRSIYIPGFRFVPTKRNRRMKQIYREVDYLISEIINSRLEATREGEAVVKDDDLLGLLLKSNSEEIDKHGHKKFGMSIKEVIEECKLFYLAGQETTSVLLVWTMILLSRFPDWQARAREEVWQQFGTETPDFDGLNQLKIVTMILYEVLRLYPPFPVLGRKIAKDTKLGDFIFPAGVQVTLPVILLHHDPEVWGDDVKEFKPERFAGGIANAAKTQGVFFPFGRGPRVCIGQAFAMLEAKLTLATILQRFSFELSPSYSHAPFQVVALQPQYGAHLILYKL</sequence>
<dbReference type="InterPro" id="IPR050665">
    <property type="entry name" value="Cytochrome_P450_Monooxygen"/>
</dbReference>
<dbReference type="InterPro" id="IPR002401">
    <property type="entry name" value="Cyt_P450_E_grp-I"/>
</dbReference>
<dbReference type="GO" id="GO:0004497">
    <property type="term" value="F:monooxygenase activity"/>
    <property type="evidence" value="ECO:0007669"/>
    <property type="project" value="UniProtKB-KW"/>
</dbReference>
<proteinExistence type="inferred from homology"/>
<dbReference type="InterPro" id="IPR001128">
    <property type="entry name" value="Cyt_P450"/>
</dbReference>
<dbReference type="GO" id="GO:0016020">
    <property type="term" value="C:membrane"/>
    <property type="evidence" value="ECO:0007669"/>
    <property type="project" value="UniProtKB-SubCell"/>
</dbReference>
<evidence type="ECO:0000256" key="7">
    <source>
        <dbReference type="ARBA" id="ARBA00023002"/>
    </source>
</evidence>
<dbReference type="EMBL" id="OX459118">
    <property type="protein sequence ID" value="CAI9089123.1"/>
    <property type="molecule type" value="Genomic_DNA"/>
</dbReference>
<evidence type="ECO:0000256" key="5">
    <source>
        <dbReference type="ARBA" id="ARBA00022723"/>
    </source>
</evidence>
<dbReference type="Pfam" id="PF00067">
    <property type="entry name" value="p450"/>
    <property type="match status" value="1"/>
</dbReference>
<dbReference type="FunFam" id="1.10.630.10:FF:000029">
    <property type="entry name" value="Cytochrome P450 734A1"/>
    <property type="match status" value="1"/>
</dbReference>
<keyword evidence="8 11" id="KW-0408">Iron</keyword>
<dbReference type="GO" id="GO:0016705">
    <property type="term" value="F:oxidoreductase activity, acting on paired donors, with incorporation or reduction of molecular oxygen"/>
    <property type="evidence" value="ECO:0007669"/>
    <property type="project" value="InterPro"/>
</dbReference>
<dbReference type="PANTHER" id="PTHR24282">
    <property type="entry name" value="CYTOCHROME P450 FAMILY MEMBER"/>
    <property type="match status" value="1"/>
</dbReference>
<keyword evidence="6 13" id="KW-1133">Transmembrane helix</keyword>
<evidence type="ECO:0000256" key="9">
    <source>
        <dbReference type="ARBA" id="ARBA00023033"/>
    </source>
</evidence>
<keyword evidence="10 13" id="KW-0472">Membrane</keyword>
<comment type="subcellular location">
    <subcellularLocation>
        <location evidence="1">Membrane</location>
    </subcellularLocation>
</comment>
<keyword evidence="15" id="KW-1185">Reference proteome</keyword>
<keyword evidence="4 13" id="KW-0812">Transmembrane</keyword>
<reference evidence="14" key="1">
    <citation type="submission" date="2023-03" db="EMBL/GenBank/DDBJ databases">
        <authorList>
            <person name="Julca I."/>
        </authorList>
    </citation>
    <scope>NUCLEOTIDE SEQUENCE</scope>
</reference>
<evidence type="ECO:0000313" key="15">
    <source>
        <dbReference type="Proteomes" id="UP001161247"/>
    </source>
</evidence>
<evidence type="ECO:0000256" key="4">
    <source>
        <dbReference type="ARBA" id="ARBA00022692"/>
    </source>
</evidence>
<dbReference type="Proteomes" id="UP001161247">
    <property type="component" value="Chromosome 1"/>
</dbReference>
<dbReference type="PROSITE" id="PS00086">
    <property type="entry name" value="CYTOCHROME_P450"/>
    <property type="match status" value="1"/>
</dbReference>
<accession>A0AAV1C225</accession>
<dbReference type="SUPFAM" id="SSF48264">
    <property type="entry name" value="Cytochrome P450"/>
    <property type="match status" value="1"/>
</dbReference>
<keyword evidence="7 12" id="KW-0560">Oxidoreductase</keyword>
<evidence type="ECO:0000256" key="1">
    <source>
        <dbReference type="ARBA" id="ARBA00004370"/>
    </source>
</evidence>
<evidence type="ECO:0000256" key="11">
    <source>
        <dbReference type="PIRSR" id="PIRSR602401-1"/>
    </source>
</evidence>
<feature type="binding site" description="axial binding residue" evidence="11">
    <location>
        <position position="471"/>
    </location>
    <ligand>
        <name>heme</name>
        <dbReference type="ChEBI" id="CHEBI:30413"/>
    </ligand>
    <ligandPart>
        <name>Fe</name>
        <dbReference type="ChEBI" id="CHEBI:18248"/>
    </ligandPart>
</feature>
<comment type="similarity">
    <text evidence="2 12">Belongs to the cytochrome P450 family.</text>
</comment>
<dbReference type="GO" id="GO:0005506">
    <property type="term" value="F:iron ion binding"/>
    <property type="evidence" value="ECO:0007669"/>
    <property type="project" value="InterPro"/>
</dbReference>
<dbReference type="GO" id="GO:0020037">
    <property type="term" value="F:heme binding"/>
    <property type="evidence" value="ECO:0007669"/>
    <property type="project" value="InterPro"/>
</dbReference>
<evidence type="ECO:0000256" key="13">
    <source>
        <dbReference type="SAM" id="Phobius"/>
    </source>
</evidence>
<protein>
    <submittedName>
        <fullName evidence="14">OLC1v1023632C1</fullName>
    </submittedName>
</protein>
<evidence type="ECO:0000256" key="8">
    <source>
        <dbReference type="ARBA" id="ARBA00023004"/>
    </source>
</evidence>
<evidence type="ECO:0000256" key="3">
    <source>
        <dbReference type="ARBA" id="ARBA00022617"/>
    </source>
</evidence>
<dbReference type="GO" id="GO:0009753">
    <property type="term" value="P:response to jasmonic acid"/>
    <property type="evidence" value="ECO:0007669"/>
    <property type="project" value="UniProtKB-ARBA"/>
</dbReference>
<keyword evidence="9 12" id="KW-0503">Monooxygenase</keyword>
<dbReference type="PANTHER" id="PTHR24282:SF255">
    <property type="entry name" value="CYTOCHROME P450 72A11-RELATED"/>
    <property type="match status" value="1"/>
</dbReference>